<name>A0A366IEB5_9MICO</name>
<evidence type="ECO:0000313" key="3">
    <source>
        <dbReference type="Proteomes" id="UP000253509"/>
    </source>
</evidence>
<evidence type="ECO:0000313" key="2">
    <source>
        <dbReference type="EMBL" id="RBP69528.1"/>
    </source>
</evidence>
<sequence>METFSIRSERGSIESALENEGTNAARFAVMAALGPGPNSHGAPAAAVIPPETLPRFGLPPELLEQRQSLNAQDQRAGETQYLLDAYEGSCSQLRDRAFADLHDTRTPRARLAFLVAGLASDLERESVAAAAAILTSVPLVGAAHYLPDWSGEDWQSHCTAALDRTLHRSGAQPSDHQQVVEDIRGLARQRVSQGQASADPIVREFAMAPFLYQPTVPTTSGDEAGTRRVSAVTRGPGSGAMSTMVHGTWGWKDAWWYPGGDFHTYVKEEVRPDLYDGGQEFSWSGALSAEQRVIGGQRFLRWTESASGGNGLHTLFAFSYGSELVARAVNAGAAIDEVVFLSAPVHPPLTQMLGKVDRVVDIRLKFDLVLALARAAQRLPSAPNVTVKHIDEPYWSHNVTHDPALWRELGLARELERVARRSR</sequence>
<gene>
    <name evidence="2" type="ORF">DFO65_11262</name>
</gene>
<accession>A0A366IEB5</accession>
<evidence type="ECO:0000256" key="1">
    <source>
        <dbReference type="SAM" id="MobiDB-lite"/>
    </source>
</evidence>
<protein>
    <recommendedName>
        <fullName evidence="4">Alpha/beta hydrolase family protein</fullName>
    </recommendedName>
</protein>
<proteinExistence type="predicted"/>
<feature type="region of interest" description="Disordered" evidence="1">
    <location>
        <begin position="216"/>
        <end position="237"/>
    </location>
</feature>
<keyword evidence="3" id="KW-1185">Reference proteome</keyword>
<dbReference type="EMBL" id="QNSB01000012">
    <property type="protein sequence ID" value="RBP69528.1"/>
    <property type="molecule type" value="Genomic_DNA"/>
</dbReference>
<dbReference type="AlphaFoldDB" id="A0A366IEB5"/>
<organism evidence="2 3">
    <name type="scientific">Brevibacterium celere</name>
    <dbReference type="NCBI Taxonomy" id="225845"/>
    <lineage>
        <taxon>Bacteria</taxon>
        <taxon>Bacillati</taxon>
        <taxon>Actinomycetota</taxon>
        <taxon>Actinomycetes</taxon>
        <taxon>Micrococcales</taxon>
        <taxon>Brevibacteriaceae</taxon>
        <taxon>Brevibacterium</taxon>
    </lineage>
</organism>
<dbReference type="RefSeq" id="WP_113905207.1">
    <property type="nucleotide sequence ID" value="NZ_QNSB01000012.1"/>
</dbReference>
<evidence type="ECO:0008006" key="4">
    <source>
        <dbReference type="Google" id="ProtNLM"/>
    </source>
</evidence>
<comment type="caution">
    <text evidence="2">The sequence shown here is derived from an EMBL/GenBank/DDBJ whole genome shotgun (WGS) entry which is preliminary data.</text>
</comment>
<reference evidence="2 3" key="1">
    <citation type="submission" date="2018-06" db="EMBL/GenBank/DDBJ databases">
        <title>Freshwater and sediment microbial communities from various areas in North America, analyzing microbe dynamics in response to fracking.</title>
        <authorList>
            <person name="Lamendella R."/>
        </authorList>
    </citation>
    <scope>NUCLEOTIDE SEQUENCE [LARGE SCALE GENOMIC DNA]</scope>
    <source>
        <strain evidence="2 3">3b_TX</strain>
    </source>
</reference>
<dbReference type="Proteomes" id="UP000253509">
    <property type="component" value="Unassembled WGS sequence"/>
</dbReference>